<feature type="compositionally biased region" description="Polar residues" evidence="2">
    <location>
        <begin position="1"/>
        <end position="10"/>
    </location>
</feature>
<feature type="compositionally biased region" description="Low complexity" evidence="2">
    <location>
        <begin position="82"/>
        <end position="94"/>
    </location>
</feature>
<keyword evidence="1" id="KW-0862">Zinc</keyword>
<protein>
    <recommendedName>
        <fullName evidence="3">C2H2-type domain-containing protein</fullName>
    </recommendedName>
</protein>
<keyword evidence="5" id="KW-1185">Reference proteome</keyword>
<dbReference type="InterPro" id="IPR036236">
    <property type="entry name" value="Znf_C2H2_sf"/>
</dbReference>
<evidence type="ECO:0000313" key="4">
    <source>
        <dbReference type="EMBL" id="KAF1949822.1"/>
    </source>
</evidence>
<sequence length="94" mass="10192">MASTSGTATESQEKIPYVTLPPGANLLEYLSRPYNCSAPKCPHRYLTRSDLSKHERDAHPRLRQPSAEAHSDYFSDEDPIGSSGAASSHADSSS</sequence>
<organism evidence="4 5">
    <name type="scientific">Byssothecium circinans</name>
    <dbReference type="NCBI Taxonomy" id="147558"/>
    <lineage>
        <taxon>Eukaryota</taxon>
        <taxon>Fungi</taxon>
        <taxon>Dikarya</taxon>
        <taxon>Ascomycota</taxon>
        <taxon>Pezizomycotina</taxon>
        <taxon>Dothideomycetes</taxon>
        <taxon>Pleosporomycetidae</taxon>
        <taxon>Pleosporales</taxon>
        <taxon>Massarineae</taxon>
        <taxon>Massarinaceae</taxon>
        <taxon>Byssothecium</taxon>
    </lineage>
</organism>
<evidence type="ECO:0000256" key="1">
    <source>
        <dbReference type="PROSITE-ProRule" id="PRU00042"/>
    </source>
</evidence>
<dbReference type="PROSITE" id="PS50157">
    <property type="entry name" value="ZINC_FINGER_C2H2_2"/>
    <property type="match status" value="1"/>
</dbReference>
<evidence type="ECO:0000259" key="3">
    <source>
        <dbReference type="PROSITE" id="PS50157"/>
    </source>
</evidence>
<dbReference type="PROSITE" id="PS00028">
    <property type="entry name" value="ZINC_FINGER_C2H2_1"/>
    <property type="match status" value="1"/>
</dbReference>
<evidence type="ECO:0000256" key="2">
    <source>
        <dbReference type="SAM" id="MobiDB-lite"/>
    </source>
</evidence>
<evidence type="ECO:0000313" key="5">
    <source>
        <dbReference type="Proteomes" id="UP000800035"/>
    </source>
</evidence>
<dbReference type="Gene3D" id="3.30.160.60">
    <property type="entry name" value="Classic Zinc Finger"/>
    <property type="match status" value="1"/>
</dbReference>
<feature type="domain" description="C2H2-type" evidence="3">
    <location>
        <begin position="34"/>
        <end position="64"/>
    </location>
</feature>
<feature type="region of interest" description="Disordered" evidence="2">
    <location>
        <begin position="49"/>
        <end position="94"/>
    </location>
</feature>
<feature type="region of interest" description="Disordered" evidence="2">
    <location>
        <begin position="1"/>
        <end position="20"/>
    </location>
</feature>
<keyword evidence="1" id="KW-0863">Zinc-finger</keyword>
<dbReference type="Proteomes" id="UP000800035">
    <property type="component" value="Unassembled WGS sequence"/>
</dbReference>
<gene>
    <name evidence="4" type="ORF">CC80DRAFT_497179</name>
</gene>
<proteinExistence type="predicted"/>
<keyword evidence="1" id="KW-0479">Metal-binding</keyword>
<feature type="compositionally biased region" description="Basic and acidic residues" evidence="2">
    <location>
        <begin position="50"/>
        <end position="60"/>
    </location>
</feature>
<name>A0A6A5TDT6_9PLEO</name>
<dbReference type="SUPFAM" id="SSF57667">
    <property type="entry name" value="beta-beta-alpha zinc fingers"/>
    <property type="match status" value="1"/>
</dbReference>
<reference evidence="4" key="1">
    <citation type="journal article" date="2020" name="Stud. Mycol.">
        <title>101 Dothideomycetes genomes: a test case for predicting lifestyles and emergence of pathogens.</title>
        <authorList>
            <person name="Haridas S."/>
            <person name="Albert R."/>
            <person name="Binder M."/>
            <person name="Bloem J."/>
            <person name="Labutti K."/>
            <person name="Salamov A."/>
            <person name="Andreopoulos B."/>
            <person name="Baker S."/>
            <person name="Barry K."/>
            <person name="Bills G."/>
            <person name="Bluhm B."/>
            <person name="Cannon C."/>
            <person name="Castanera R."/>
            <person name="Culley D."/>
            <person name="Daum C."/>
            <person name="Ezra D."/>
            <person name="Gonzalez J."/>
            <person name="Henrissat B."/>
            <person name="Kuo A."/>
            <person name="Liang C."/>
            <person name="Lipzen A."/>
            <person name="Lutzoni F."/>
            <person name="Magnuson J."/>
            <person name="Mondo S."/>
            <person name="Nolan M."/>
            <person name="Ohm R."/>
            <person name="Pangilinan J."/>
            <person name="Park H.-J."/>
            <person name="Ramirez L."/>
            <person name="Alfaro M."/>
            <person name="Sun H."/>
            <person name="Tritt A."/>
            <person name="Yoshinaga Y."/>
            <person name="Zwiers L.-H."/>
            <person name="Turgeon B."/>
            <person name="Goodwin S."/>
            <person name="Spatafora J."/>
            <person name="Crous P."/>
            <person name="Grigoriev I."/>
        </authorList>
    </citation>
    <scope>NUCLEOTIDE SEQUENCE</scope>
    <source>
        <strain evidence="4">CBS 675.92</strain>
    </source>
</reference>
<dbReference type="GO" id="GO:0008270">
    <property type="term" value="F:zinc ion binding"/>
    <property type="evidence" value="ECO:0007669"/>
    <property type="project" value="UniProtKB-KW"/>
</dbReference>
<dbReference type="AlphaFoldDB" id="A0A6A5TDT6"/>
<dbReference type="EMBL" id="ML977031">
    <property type="protein sequence ID" value="KAF1949822.1"/>
    <property type="molecule type" value="Genomic_DNA"/>
</dbReference>
<dbReference type="InterPro" id="IPR013087">
    <property type="entry name" value="Znf_C2H2_type"/>
</dbReference>
<accession>A0A6A5TDT6</accession>